<keyword evidence="3" id="KW-0328">Glycosyltransferase</keyword>
<reference evidence="8" key="2">
    <citation type="submission" date="2023-05" db="EMBL/GenBank/DDBJ databases">
        <authorList>
            <consortium name="Lawrence Berkeley National Laboratory"/>
            <person name="Steindorff A."/>
            <person name="Hensen N."/>
            <person name="Bonometti L."/>
            <person name="Westerberg I."/>
            <person name="Brannstrom I.O."/>
            <person name="Guillou S."/>
            <person name="Cros-Aarteil S."/>
            <person name="Calhoun S."/>
            <person name="Haridas S."/>
            <person name="Kuo A."/>
            <person name="Mondo S."/>
            <person name="Pangilinan J."/>
            <person name="Riley R."/>
            <person name="Labutti K."/>
            <person name="Andreopoulos B."/>
            <person name="Lipzen A."/>
            <person name="Chen C."/>
            <person name="Yanf M."/>
            <person name="Daum C."/>
            <person name="Ng V."/>
            <person name="Clum A."/>
            <person name="Ohm R."/>
            <person name="Martin F."/>
            <person name="Silar P."/>
            <person name="Natvig D."/>
            <person name="Lalanne C."/>
            <person name="Gautier V."/>
            <person name="Ament-Velasquez S.L."/>
            <person name="Kruys A."/>
            <person name="Hutchinson M.I."/>
            <person name="Powell A.J."/>
            <person name="Barry K."/>
            <person name="Miller A.N."/>
            <person name="Grigoriev I.V."/>
            <person name="Debuchy R."/>
            <person name="Gladieux P."/>
            <person name="Thoren M.H."/>
            <person name="Johannesson H."/>
        </authorList>
    </citation>
    <scope>NUCLEOTIDE SEQUENCE</scope>
    <source>
        <strain evidence="8">CBS 103.79</strain>
    </source>
</reference>
<dbReference type="InterPro" id="IPR017853">
    <property type="entry name" value="GH"/>
</dbReference>
<keyword evidence="9" id="KW-1185">Reference proteome</keyword>
<dbReference type="EMBL" id="MU856117">
    <property type="protein sequence ID" value="KAK3897607.1"/>
    <property type="molecule type" value="Genomic_DNA"/>
</dbReference>
<dbReference type="CDD" id="cd11344">
    <property type="entry name" value="AmyAc_GlgE_like"/>
    <property type="match status" value="1"/>
</dbReference>
<dbReference type="GO" id="GO:0005975">
    <property type="term" value="P:carbohydrate metabolic process"/>
    <property type="evidence" value="ECO:0007669"/>
    <property type="project" value="InterPro"/>
</dbReference>
<name>A0AAN6MAW6_9PEZI</name>
<dbReference type="HAMAP" id="MF_02124">
    <property type="entry name" value="GlgE"/>
    <property type="match status" value="1"/>
</dbReference>
<accession>A0AAN6MAW6</accession>
<dbReference type="Pfam" id="PF21702">
    <property type="entry name" value="GLGE_C"/>
    <property type="match status" value="1"/>
</dbReference>
<sequence>MNPHIHIEAITPNTDQGAYPVKRIVGDPLHVAADIFRDGHEAIRAQVRWHAGGGKWQTIPMAHQDSDRWAATVPLTHNATVQFCIDAWTDVFGTWLVDLRKKVEAGLPVPSEVAEGIQLVQHAINMSSGADRQRLTTALSALRAADTPTQAAEAVRDPALVELMDRWSPHADQVTSPTLRVTVDRPRAAYSTWYEMFPRSQGRELGKAATLRHAAVRLPDLRAMGFDVVYLPPIHPIGTAHRKGPNNSLVAGPDDPGCPWAIGGPAGGHTAIDPGLGTLADFDAFVAAAAEQGLEVALDFAIQCSPDHPWVQEHPAWFHHRPDGTIKYAENPPKVYHDIYPVNFDTEDREALWQALRDVLLFWIDHGVKIFRVDKPHTKPFPFWAWVIADVQNTYPDVIFLAEAFTRPKVMKLLAKVGFTQSYTYFTWRNHAAELRAYLEELCYSGMQEYFRPNFWLNTPDILPEILQTGGKPAFKHRLVLAATLSPSYGIYSGFELCENAALPGSEEYLNSEKYEVRVRDWNQPGNIKALITQINCIRAEHPALQRLDNVQFFACDNDRLLVYGKRHGADTLLIAVNLDPHAMQHGYMTIPADFVGIAPGGRYEVVDRLSGAVYNWGERNYVRLDPQHQVAHILKVHCRL</sequence>
<evidence type="ECO:0000256" key="2">
    <source>
        <dbReference type="ARBA" id="ARBA00012603"/>
    </source>
</evidence>
<dbReference type="PANTHER" id="PTHR47786">
    <property type="entry name" value="ALPHA-1,4-GLUCAN:MALTOSE-1-PHOSPHATE MALTOSYLTRANSFERASE"/>
    <property type="match status" value="1"/>
</dbReference>
<dbReference type="Gene3D" id="2.60.40.10">
    <property type="entry name" value="Immunoglobulins"/>
    <property type="match status" value="1"/>
</dbReference>
<dbReference type="GO" id="GO:0016757">
    <property type="term" value="F:glycosyltransferase activity"/>
    <property type="evidence" value="ECO:0007669"/>
    <property type="project" value="UniProtKB-KW"/>
</dbReference>
<dbReference type="Gene3D" id="3.20.20.80">
    <property type="entry name" value="Glycosidases"/>
    <property type="match status" value="1"/>
</dbReference>
<proteinExistence type="inferred from homology"/>
<dbReference type="InterPro" id="IPR026585">
    <property type="entry name" value="GlgE"/>
</dbReference>
<evidence type="ECO:0000256" key="3">
    <source>
        <dbReference type="ARBA" id="ARBA00022676"/>
    </source>
</evidence>
<evidence type="ECO:0000313" key="9">
    <source>
        <dbReference type="Proteomes" id="UP001303889"/>
    </source>
</evidence>
<comment type="subunit">
    <text evidence="1">Homodimer.</text>
</comment>
<dbReference type="AlphaFoldDB" id="A0AAN6MAW6"/>
<comment type="caution">
    <text evidence="8">The sequence shown here is derived from an EMBL/GenBank/DDBJ whole genome shotgun (WGS) entry which is preliminary data.</text>
</comment>
<keyword evidence="8" id="KW-0378">Hydrolase</keyword>
<evidence type="ECO:0000256" key="4">
    <source>
        <dbReference type="ARBA" id="ARBA00022679"/>
    </source>
</evidence>
<dbReference type="SMART" id="SM00642">
    <property type="entry name" value="Aamy"/>
    <property type="match status" value="1"/>
</dbReference>
<dbReference type="InterPro" id="IPR013780">
    <property type="entry name" value="Glyco_hydro_b"/>
</dbReference>
<dbReference type="Pfam" id="PF11896">
    <property type="entry name" value="GlgE_dom_N_S"/>
    <property type="match status" value="1"/>
</dbReference>
<feature type="domain" description="Glycosyl hydrolase family 13 catalytic" evidence="7">
    <location>
        <begin position="191"/>
        <end position="520"/>
    </location>
</feature>
<dbReference type="SUPFAM" id="SSF51445">
    <property type="entry name" value="(Trans)glycosidases"/>
    <property type="match status" value="1"/>
</dbReference>
<reference evidence="8" key="1">
    <citation type="journal article" date="2023" name="Mol. Phylogenet. Evol.">
        <title>Genome-scale phylogeny and comparative genomics of the fungal order Sordariales.</title>
        <authorList>
            <person name="Hensen N."/>
            <person name="Bonometti L."/>
            <person name="Westerberg I."/>
            <person name="Brannstrom I.O."/>
            <person name="Guillou S."/>
            <person name="Cros-Aarteil S."/>
            <person name="Calhoun S."/>
            <person name="Haridas S."/>
            <person name="Kuo A."/>
            <person name="Mondo S."/>
            <person name="Pangilinan J."/>
            <person name="Riley R."/>
            <person name="LaButti K."/>
            <person name="Andreopoulos B."/>
            <person name="Lipzen A."/>
            <person name="Chen C."/>
            <person name="Yan M."/>
            <person name="Daum C."/>
            <person name="Ng V."/>
            <person name="Clum A."/>
            <person name="Steindorff A."/>
            <person name="Ohm R.A."/>
            <person name="Martin F."/>
            <person name="Silar P."/>
            <person name="Natvig D.O."/>
            <person name="Lalanne C."/>
            <person name="Gautier V."/>
            <person name="Ament-Velasquez S.L."/>
            <person name="Kruys A."/>
            <person name="Hutchinson M.I."/>
            <person name="Powell A.J."/>
            <person name="Barry K."/>
            <person name="Miller A.N."/>
            <person name="Grigoriev I.V."/>
            <person name="Debuchy R."/>
            <person name="Gladieux P."/>
            <person name="Hiltunen Thoren M."/>
            <person name="Johannesson H."/>
        </authorList>
    </citation>
    <scope>NUCLEOTIDE SEQUENCE</scope>
    <source>
        <strain evidence="8">CBS 103.79</strain>
    </source>
</reference>
<organism evidence="8 9">
    <name type="scientific">Staphylotrichum tortipilum</name>
    <dbReference type="NCBI Taxonomy" id="2831512"/>
    <lineage>
        <taxon>Eukaryota</taxon>
        <taxon>Fungi</taxon>
        <taxon>Dikarya</taxon>
        <taxon>Ascomycota</taxon>
        <taxon>Pezizomycotina</taxon>
        <taxon>Sordariomycetes</taxon>
        <taxon>Sordariomycetidae</taxon>
        <taxon>Sordariales</taxon>
        <taxon>Chaetomiaceae</taxon>
        <taxon>Staphylotrichum</taxon>
    </lineage>
</organism>
<dbReference type="InterPro" id="IPR006047">
    <property type="entry name" value="GH13_cat_dom"/>
</dbReference>
<keyword evidence="5" id="KW-0119">Carbohydrate metabolism</keyword>
<comment type="catalytic activity">
    <reaction evidence="6">
        <text>alpha-maltose 1-phosphate + [(1-&gt;4)-alpha-D-glucosyl](n) = [(1-&gt;4)-alpha-D-glucosyl](n+2) + phosphate</text>
        <dbReference type="Rhea" id="RHEA:42692"/>
        <dbReference type="Rhea" id="RHEA-COMP:9584"/>
        <dbReference type="Rhea" id="RHEA-COMP:10183"/>
        <dbReference type="ChEBI" id="CHEBI:15444"/>
        <dbReference type="ChEBI" id="CHEBI:43474"/>
        <dbReference type="ChEBI" id="CHEBI:63576"/>
        <dbReference type="EC" id="2.4.99.16"/>
    </reaction>
</comment>
<dbReference type="GO" id="GO:0004553">
    <property type="term" value="F:hydrolase activity, hydrolyzing O-glycosyl compounds"/>
    <property type="evidence" value="ECO:0007669"/>
    <property type="project" value="InterPro"/>
</dbReference>
<evidence type="ECO:0000256" key="1">
    <source>
        <dbReference type="ARBA" id="ARBA00011738"/>
    </source>
</evidence>
<dbReference type="Gene3D" id="2.60.40.1180">
    <property type="entry name" value="Golgi alpha-mannosidase II"/>
    <property type="match status" value="1"/>
</dbReference>
<dbReference type="EC" id="2.4.99.16" evidence="2"/>
<gene>
    <name evidence="8" type="ORF">C8A05DRAFT_38835</name>
</gene>
<dbReference type="Proteomes" id="UP001303889">
    <property type="component" value="Unassembled WGS sequence"/>
</dbReference>
<dbReference type="InterPro" id="IPR013783">
    <property type="entry name" value="Ig-like_fold"/>
</dbReference>
<dbReference type="Gene3D" id="1.20.58.80">
    <property type="entry name" value="Phosphotransferase system, lactose/cellobiose-type IIA subunit"/>
    <property type="match status" value="1"/>
</dbReference>
<evidence type="ECO:0000256" key="5">
    <source>
        <dbReference type="ARBA" id="ARBA00023277"/>
    </source>
</evidence>
<dbReference type="InterPro" id="IPR021828">
    <property type="entry name" value="GlgE_dom_N/S"/>
</dbReference>
<evidence type="ECO:0000256" key="6">
    <source>
        <dbReference type="ARBA" id="ARBA00048735"/>
    </source>
</evidence>
<dbReference type="InterPro" id="IPR049171">
    <property type="entry name" value="GLGE_C"/>
</dbReference>
<evidence type="ECO:0000259" key="7">
    <source>
        <dbReference type="SMART" id="SM00642"/>
    </source>
</evidence>
<dbReference type="PANTHER" id="PTHR47786:SF2">
    <property type="entry name" value="GLYCOSYL HYDROLASE FAMILY 13 CATALYTIC DOMAIN-CONTAINING PROTEIN"/>
    <property type="match status" value="1"/>
</dbReference>
<protein>
    <recommendedName>
        <fullName evidence="2">starch synthase (maltosyl-transferring)</fullName>
        <ecNumber evidence="2">2.4.99.16</ecNumber>
    </recommendedName>
</protein>
<keyword evidence="4" id="KW-0808">Transferase</keyword>
<evidence type="ECO:0000313" key="8">
    <source>
        <dbReference type="EMBL" id="KAK3897607.1"/>
    </source>
</evidence>